<evidence type="ECO:0000313" key="15">
    <source>
        <dbReference type="Proteomes" id="UP000734854"/>
    </source>
</evidence>
<dbReference type="GO" id="GO:1990180">
    <property type="term" value="P:mitochondrial tRNA 3'-end processing"/>
    <property type="evidence" value="ECO:0007669"/>
    <property type="project" value="TreeGrafter"/>
</dbReference>
<dbReference type="GO" id="GO:0042781">
    <property type="term" value="F:3'-tRNA processing endoribonuclease activity"/>
    <property type="evidence" value="ECO:0007669"/>
    <property type="project" value="UniProtKB-EC"/>
</dbReference>
<evidence type="ECO:0000256" key="12">
    <source>
        <dbReference type="SAM" id="MobiDB-lite"/>
    </source>
</evidence>
<feature type="compositionally biased region" description="Basic and acidic residues" evidence="12">
    <location>
        <begin position="95"/>
        <end position="117"/>
    </location>
</feature>
<organism evidence="14 15">
    <name type="scientific">Zingiber officinale</name>
    <name type="common">Ginger</name>
    <name type="synonym">Amomum zingiber</name>
    <dbReference type="NCBI Taxonomy" id="94328"/>
    <lineage>
        <taxon>Eukaryota</taxon>
        <taxon>Viridiplantae</taxon>
        <taxon>Streptophyta</taxon>
        <taxon>Embryophyta</taxon>
        <taxon>Tracheophyta</taxon>
        <taxon>Spermatophyta</taxon>
        <taxon>Magnoliopsida</taxon>
        <taxon>Liliopsida</taxon>
        <taxon>Zingiberales</taxon>
        <taxon>Zingiberaceae</taxon>
        <taxon>Zingiber</taxon>
    </lineage>
</organism>
<protein>
    <recommendedName>
        <fullName evidence="5">ribonuclease Z</fullName>
        <ecNumber evidence="5">3.1.26.11</ecNumber>
    </recommendedName>
</protein>
<keyword evidence="10" id="KW-0378">Hydrolase</keyword>
<keyword evidence="11" id="KW-0862">Zinc</keyword>
<dbReference type="EMBL" id="JACMSC010000001">
    <property type="protein sequence ID" value="KAG6538912.1"/>
    <property type="molecule type" value="Genomic_DNA"/>
</dbReference>
<evidence type="ECO:0000256" key="5">
    <source>
        <dbReference type="ARBA" id="ARBA00012477"/>
    </source>
</evidence>
<dbReference type="PANTHER" id="PTHR12553:SF49">
    <property type="entry name" value="ZINC PHOSPHODIESTERASE ELAC PROTEIN 2"/>
    <property type="match status" value="1"/>
</dbReference>
<dbReference type="InterPro" id="IPR027794">
    <property type="entry name" value="tRNase_Z_dom"/>
</dbReference>
<dbReference type="Gene3D" id="3.60.15.10">
    <property type="entry name" value="Ribonuclease Z/Hydroxyacylglutathione hydrolase-like"/>
    <property type="match status" value="2"/>
</dbReference>
<keyword evidence="6" id="KW-0819">tRNA processing</keyword>
<evidence type="ECO:0000256" key="4">
    <source>
        <dbReference type="ARBA" id="ARBA00011738"/>
    </source>
</evidence>
<evidence type="ECO:0000313" key="14">
    <source>
        <dbReference type="EMBL" id="KAG6538912.1"/>
    </source>
</evidence>
<evidence type="ECO:0000256" key="2">
    <source>
        <dbReference type="ARBA" id="ARBA00001947"/>
    </source>
</evidence>
<dbReference type="EC" id="3.1.26.11" evidence="5"/>
<dbReference type="Pfam" id="PF13691">
    <property type="entry name" value="Lactamase_B_4"/>
    <property type="match status" value="1"/>
</dbReference>
<keyword evidence="15" id="KW-1185">Reference proteome</keyword>
<dbReference type="InterPro" id="IPR047151">
    <property type="entry name" value="RNZ2-like"/>
</dbReference>
<comment type="subunit">
    <text evidence="4">Homodimer.</text>
</comment>
<evidence type="ECO:0000256" key="8">
    <source>
        <dbReference type="ARBA" id="ARBA00022723"/>
    </source>
</evidence>
<dbReference type="Pfam" id="PF23023">
    <property type="entry name" value="Anti-Pycsar_Apyc1"/>
    <property type="match status" value="1"/>
</dbReference>
<feature type="region of interest" description="Disordered" evidence="12">
    <location>
        <begin position="39"/>
        <end position="117"/>
    </location>
</feature>
<dbReference type="CDD" id="cd07718">
    <property type="entry name" value="RNaseZ_ELAC1_ELAC2-C-term-like_MBL-fold"/>
    <property type="match status" value="1"/>
</dbReference>
<keyword evidence="7" id="KW-0540">Nuclease</keyword>
<proteinExistence type="inferred from homology"/>
<dbReference type="SUPFAM" id="SSF56281">
    <property type="entry name" value="Metallo-hydrolase/oxidoreductase"/>
    <property type="match status" value="2"/>
</dbReference>
<feature type="compositionally biased region" description="Polar residues" evidence="12">
    <location>
        <begin position="82"/>
        <end position="91"/>
    </location>
</feature>
<dbReference type="HAMAP" id="MF_01818">
    <property type="entry name" value="RNase_Z_BN"/>
    <property type="match status" value="1"/>
</dbReference>
<keyword evidence="8" id="KW-0479">Metal-binding</keyword>
<feature type="compositionally biased region" description="Low complexity" evidence="12">
    <location>
        <begin position="41"/>
        <end position="50"/>
    </location>
</feature>
<evidence type="ECO:0000256" key="6">
    <source>
        <dbReference type="ARBA" id="ARBA00022694"/>
    </source>
</evidence>
<comment type="cofactor">
    <cofactor evidence="2">
        <name>Zn(2+)</name>
        <dbReference type="ChEBI" id="CHEBI:29105"/>
    </cofactor>
</comment>
<evidence type="ECO:0000256" key="7">
    <source>
        <dbReference type="ARBA" id="ARBA00022722"/>
    </source>
</evidence>
<keyword evidence="9" id="KW-0255">Endonuclease</keyword>
<evidence type="ECO:0000256" key="11">
    <source>
        <dbReference type="ARBA" id="ARBA00022833"/>
    </source>
</evidence>
<dbReference type="Proteomes" id="UP000734854">
    <property type="component" value="Unassembled WGS sequence"/>
</dbReference>
<evidence type="ECO:0000259" key="13">
    <source>
        <dbReference type="Pfam" id="PF13691"/>
    </source>
</evidence>
<feature type="domain" description="tRNase Z endonuclease" evidence="13">
    <location>
        <begin position="147"/>
        <end position="203"/>
    </location>
</feature>
<accession>A0A8J5HZH3</accession>
<dbReference type="FunFam" id="3.60.15.10:FF:000037">
    <property type="entry name" value="tRNAse Z4"/>
    <property type="match status" value="1"/>
</dbReference>
<dbReference type="InterPro" id="IPR013471">
    <property type="entry name" value="RNase_Z/BN"/>
</dbReference>
<dbReference type="AlphaFoldDB" id="A0A8J5HZH3"/>
<name>A0A8J5HZH3_ZINOF</name>
<comment type="caution">
    <text evidence="14">The sequence shown here is derived from an EMBL/GenBank/DDBJ whole genome shotgun (WGS) entry which is preliminary data.</text>
</comment>
<gene>
    <name evidence="14" type="ORF">ZIOFF_004064</name>
</gene>
<dbReference type="PANTHER" id="PTHR12553">
    <property type="entry name" value="ZINC PHOSPHODIESTERASE ELAC PROTEIN 2"/>
    <property type="match status" value="1"/>
</dbReference>
<sequence>MLHFSSFKLLFPLPKASFFGSTFARSFFSNPKPPLLKKSHLPLPVLSSSDSRGRSNSGGGIRRRTSGRGRGQGSGGVLNQRRWASTLSEQRNQGKRPEMEEKKETLEFNKRRAEGRDKIDKPKNLQLKVRKLNPINTICYVQILGTGMDTQDTSPSVLLFFDKQRFIFNAGEGLQRFCTEHKIKLSKIDHIFFTRVCSETAGGLPGLVECEEHRVELEGNRCLLRGLLRVVTTIAAEVEASIEQKCLLNYDPRTWPRMTEILTIVVGYLSIGLLLTLAGIGEEGMSVNIWGSSDLNYLVDAMRSFIPNAAVVHAHSFGEKLKEETKVTSSEFDKFRDPITIIDDEVVRISAITLNPSYSNGSKLKPGDISVIYVCELPEIKGKFDPVKASALGLRPGPKYRELQLGNSVMSDQLDFMVHPSDVLGPSTPGPIILLVDCPTTSHLREVLSADSLNCYYCDLDQQSTANNKIVNCVIHLGPASVTKSADYQQWMTRFGNAQHVMAGHEMSNMEIPILKSSSRISSQLNYLCPQFFPAPGCWSSRQTDDLCLQSSGHCQDFSSTPCRSILAENLLKFHLRPYSQLGLDRSAIPAASSHEEFIAQLLAEAPEVVDISKNISQFWARPAKIKVLNAPKDSDCIMVEEPWLNESSSINNVHMERQGRDPSEGNILDLNDRCKNDTKNEHDIPPCLENIHREDMEIVLLGTGSSQPSKYRNVSSIFVNLFSKGSLLLDCGEGTLAQLKRRFGIKGADDAIKGLKCIWISHIHADHHTGLARILALRGQLLKDVAHKPMLVIGPRPLKRFLDAYSRLEDLDMQFLDCRHTLESSMNIFETSLGSSEGHSPENLDKDRVSSAAESVALHHFGSSLFAPNSKMQSYWKRPGGPLDTAAALPILMGLKELLSEAGLEALYSVPVVHCPQAFGVVLKAAERLNIMGKTIPGWKLVYSGDTRPCQALVDASRDATLLIHEATFEDSMEDEAIARNHSTTKEAVGVGTSADAYRVILTHFSQRYPKIPVFDEADMQKTCIAFDLMTVNLADLPVLPKFLPYLKVLFKKEMVADDESEEVDDSFAYAGTL</sequence>
<reference evidence="14 15" key="1">
    <citation type="submission" date="2020-08" db="EMBL/GenBank/DDBJ databases">
        <title>Plant Genome Project.</title>
        <authorList>
            <person name="Zhang R.-G."/>
        </authorList>
    </citation>
    <scope>NUCLEOTIDE SEQUENCE [LARGE SCALE GENOMIC DNA]</scope>
    <source>
        <tissue evidence="14">Rhizome</tissue>
    </source>
</reference>
<dbReference type="InterPro" id="IPR036866">
    <property type="entry name" value="RibonucZ/Hydroxyglut_hydro"/>
</dbReference>
<dbReference type="GO" id="GO:0046872">
    <property type="term" value="F:metal ion binding"/>
    <property type="evidence" value="ECO:0007669"/>
    <property type="project" value="UniProtKB-KW"/>
</dbReference>
<dbReference type="GO" id="GO:0005739">
    <property type="term" value="C:mitochondrion"/>
    <property type="evidence" value="ECO:0007669"/>
    <property type="project" value="TreeGrafter"/>
</dbReference>
<comment type="catalytic activity">
    <reaction evidence="1">
        <text>Endonucleolytic cleavage of RNA, removing extra 3' nucleotides from tRNA precursor, generating 3' termini of tRNAs. A 3'-hydroxy group is left at the tRNA terminus and a 5'-phosphoryl group is left at the trailer molecule.</text>
        <dbReference type="EC" id="3.1.26.11"/>
    </reaction>
</comment>
<comment type="similarity">
    <text evidence="3">Belongs to the RNase Z family.</text>
</comment>
<evidence type="ECO:0000256" key="10">
    <source>
        <dbReference type="ARBA" id="ARBA00022801"/>
    </source>
</evidence>
<evidence type="ECO:0000256" key="3">
    <source>
        <dbReference type="ARBA" id="ARBA00007823"/>
    </source>
</evidence>
<evidence type="ECO:0000256" key="9">
    <source>
        <dbReference type="ARBA" id="ARBA00022759"/>
    </source>
</evidence>
<evidence type="ECO:0000256" key="1">
    <source>
        <dbReference type="ARBA" id="ARBA00000402"/>
    </source>
</evidence>